<gene>
    <name evidence="1" type="ORF">QAD02_014001</name>
</gene>
<evidence type="ECO:0000313" key="1">
    <source>
        <dbReference type="EMBL" id="KAJ8678214.1"/>
    </source>
</evidence>
<organism evidence="1 2">
    <name type="scientific">Eretmocerus hayati</name>
    <dbReference type="NCBI Taxonomy" id="131215"/>
    <lineage>
        <taxon>Eukaryota</taxon>
        <taxon>Metazoa</taxon>
        <taxon>Ecdysozoa</taxon>
        <taxon>Arthropoda</taxon>
        <taxon>Hexapoda</taxon>
        <taxon>Insecta</taxon>
        <taxon>Pterygota</taxon>
        <taxon>Neoptera</taxon>
        <taxon>Endopterygota</taxon>
        <taxon>Hymenoptera</taxon>
        <taxon>Apocrita</taxon>
        <taxon>Proctotrupomorpha</taxon>
        <taxon>Chalcidoidea</taxon>
        <taxon>Aphelinidae</taxon>
        <taxon>Aphelininae</taxon>
        <taxon>Eretmocerus</taxon>
    </lineage>
</organism>
<comment type="caution">
    <text evidence="1">The sequence shown here is derived from an EMBL/GenBank/DDBJ whole genome shotgun (WGS) entry which is preliminary data.</text>
</comment>
<dbReference type="EMBL" id="CM056742">
    <property type="protein sequence ID" value="KAJ8678214.1"/>
    <property type="molecule type" value="Genomic_DNA"/>
</dbReference>
<proteinExistence type="predicted"/>
<reference evidence="1" key="1">
    <citation type="submission" date="2023-04" db="EMBL/GenBank/DDBJ databases">
        <title>A chromosome-level genome assembly of the parasitoid wasp Eretmocerus hayati.</title>
        <authorList>
            <person name="Zhong Y."/>
            <person name="Liu S."/>
            <person name="Liu Y."/>
        </authorList>
    </citation>
    <scope>NUCLEOTIDE SEQUENCE</scope>
    <source>
        <strain evidence="1">ZJU_SS_LIU_2023</strain>
    </source>
</reference>
<accession>A0ACC2P6K5</accession>
<dbReference type="Proteomes" id="UP001239111">
    <property type="component" value="Chromosome 2"/>
</dbReference>
<sequence>MENLSTLMKTKKGREELKGVAERTPLIDLKTFDVIKGFVPDYMHCILAGVAKDITGLLVDNTQKKIINTLLKTIKAPHQALLVDATFIHLQDDISLHELNKAHNKLIEFMVLTEKYFGKSALTSNAHQLSHICDGVRNWGPLWAHSCFPFEAGNHTLLEAMKSARGVLSQMMRFSNYVHSSSILERKVSLLGSYVVKNYCGEVLSARAQKYRRGLNALYFGMRNLKPGDTIHQHALHGFEIFSRMVKSGCIFAICLKVNKRSDNTVAQL</sequence>
<protein>
    <submittedName>
        <fullName evidence="1">Uncharacterized protein</fullName>
    </submittedName>
</protein>
<keyword evidence="2" id="KW-1185">Reference proteome</keyword>
<evidence type="ECO:0000313" key="2">
    <source>
        <dbReference type="Proteomes" id="UP001239111"/>
    </source>
</evidence>
<name>A0ACC2P6K5_9HYME</name>